<comment type="caution">
    <text evidence="3">The sequence shown here is derived from an EMBL/GenBank/DDBJ whole genome shotgun (WGS) entry which is preliminary data.</text>
</comment>
<proteinExistence type="predicted"/>
<feature type="signal peptide" evidence="2">
    <location>
        <begin position="1"/>
        <end position="18"/>
    </location>
</feature>
<feature type="compositionally biased region" description="Basic and acidic residues" evidence="1">
    <location>
        <begin position="695"/>
        <end position="704"/>
    </location>
</feature>
<protein>
    <submittedName>
        <fullName evidence="3">Uncharacterized protein</fullName>
    </submittedName>
</protein>
<feature type="compositionally biased region" description="Low complexity" evidence="1">
    <location>
        <begin position="229"/>
        <end position="238"/>
    </location>
</feature>
<feature type="region of interest" description="Disordered" evidence="1">
    <location>
        <begin position="2369"/>
        <end position="2399"/>
    </location>
</feature>
<feature type="compositionally biased region" description="Basic and acidic residues" evidence="1">
    <location>
        <begin position="2369"/>
        <end position="2386"/>
    </location>
</feature>
<feature type="region of interest" description="Disordered" evidence="1">
    <location>
        <begin position="213"/>
        <end position="273"/>
    </location>
</feature>
<sequence length="7555" mass="867659">MKKSSLILLLFLICSLQAQQFVELQSGIKLQSLEELNNLDTDSLDCSPGLEQVSKSMEAWQEILSNPDQIDNDIDNLRKLKVAVSDYRKSEGQKTTLLQYHSTKGSFAFVQLRQSDRDSLLQQWRQYGQNILDGQLNLLDAASSKEDADQCCDKIEELINKLLSEREQIREQCKKPSITINIINSKSDDVQRRVESCSKDGIIVNTDEEQKVIIKPEQGSSPVSEEEPVSASALVSSSDSEDDEDTVNKKQPSDYTNDQPIRTKEVDNGDEEGSEDLVEYGYGYWARFMLAYPKFMPKGKDAPWYFVSRLSANKNTDNINMGDRLLAIWLGKGFYHFTTCDKPQNQPNVVKNVDYPENLDGVWTYIYYSYSSEKKKAVAYIKFGENDFKKVEHEVTHPTTKFVRFTVGGTDEKRYPGFNGLLSEIYFSAKKGVFIDNDEDIQAKLQSMKRIPKDFIPDIVTYKVTTNPITRKPEDREIHQIIGTTSKPKFPHEYAISGWFKWTPTDKQQDWHNIFRVQIQTPSTDKFLGDRTLSAWVGKSEGGIIHLPTYTVTDLEGNGNANLFKNIPHKDRHNKWFFVYFGYSRPQQKAKAYIRWTDSEDHQEYEKVRHFTVPKFYIFVGKDKHFPGFNGDVALVAFNIGEGAFRPGNDFKAKNDGFNVVIGQKQLLGKQPDDKVKEKDDEDDDDGITTASSTDDNKPKIDETKESEEDLVEYGYGFWARFLTAYPVRLLNGKNAPWYFVSRLTSNQNYGNIAMGDRTLAVWLGQGYYHFTTCDKKSNNPNVIQNINYPNDIEGVWTYIYYSYSAQENKAIAFIKYGDLEPRQIIHNVNHPTTKYVRFILGGKDSNRYPGFNGLFSQIVFSAKEGAFLDTLDDFNDHISRTIIPVHDLDRLYKHELVEDTISRKVNENPIYDELGGGSQKFPHEYAISGWFKWEQTQQQVWHNVFRVQINKPSTDRFLGDRTLSFWIGTAQGGIFHFPTYTYTNMNGAGNPNMVSNIVHKNRHLEWFFVYFGYSKNERKGFVGVKFTGGIETIEYNNVNHYYTPYFYTFIGKDKQFPGFNGKIGYVNFVLGSGTFRKTPDFKHPKDIFGFDKGESALLRKPDSKKPQPITDETGEKQLPNAHNENAPKVTKEFRSEVSFTEYGYGFWARFLTAYPVKLANGKNAPWYFMARLTQHENYDNIRMGDRILAIWQGQGYYHFTTNNVQPANPNVIRNINYPADIEGLWTHFYFSYSNTGKAVAIVKFGDLDPVSAEFPVKHPDLKYLKFILGGKDQNRYPGFNGQFTQVVYSTSVGAFIDSVDSHKKFFADKASPLKGGKVPLSTTRIIDSQIDRQVNSDPVKTTVETAFPKEYAFSGWFKWTQPTPQQAWHNLFRVQIVTPSTDRNLGDRTLAGWVGNGGIIHLTTYSYRNMNGAGPNNLPQNIPHKNRHFDWFFVYFGYNRNEKQGYAYIKWKDSDDNLDFKDINHYFANRYYVFTGRDAQFPGFNGKVAYVSFNVGEGASRRGNDFSHPDDAFRFDKAGQLIPKVDPSKPKVDENTVHVNKVDNNSPRVDEVLRSNDNLVEYGYGFWARFLTAYPVRLIHGKNQPWYFVSRLTTNEEYDNVRMGDRALAIWQGQGYYHFTTCNKQNGAVNVIQNINYPDDIEGVWTYIYYSYSAEKKKAVAFIKYGQEDFKSITHQVVHPVTQSVRFILGGMDEKRYPAFNGVFTKVTYSHQIGVFVDSVDKLQAGVVPLVPVALSNTKIVENPIERSVQVAPTETTVGKDEELPKLPSEYGISGWFKWTPTQQQVWHNIFRVYINNPASDRFLGDRTLSLWLGNLQGGILHFPTYTYNNMNGAGNPNVVQNIQHKDRHTNWFFVYYGYSKVDRNAYAYVKWTDSEDSLNYANINHYFAPKFYITVGKDKFFPGFNGFIAHVNFNLGKGSFRKGNDFTHDDDFFGFTTGKDKLFQPAKQEPLPEVEKAVHASKTSEDAPKVDKVSPQGTDNLQEYGYGFWLRYLTTYPERQVNGKNQPWYFVSRLTWNKEYDNIRMGDRTLAIWQGQGFYHFTTCNIQNNNVNVIKNVDYPDDIEGLWTFVYYSYSKNENRAKAFIKYGESDFQEVDHQVTHQPTQVVRFILGGTDEKRYPAFNGLFTQVYFNTRVGAYIGSVDAAKKFVNDLSPIPRIRVTDLTSKPIVSDEIERQVTDKPTEATVEEQRLADEYGISGWFKWSEVAQQPWHNIFRVQIKTPSTDAFLGDRTLTCWLGTAEGGILHMPTYSYTNMNGAGNTNYWKNIQHKDRHTKWFWMYFGYSKPKAQAYAYVKWTDSEDSLTYDKANHYYSPIYYIFVGKDPHFPGFNGKLNQVTFNIGDGSFRTGNDFTHPKDAFGFSTGLDKYSKKPDAPSVKSDDKVLESAENSKPPVFDKDANSDKNLETYGYGFWLRYLTVHPFRQINGKNQPWYFVSRLTWNKEYDNIRMGDRALAIWQGQGFYHFTACNSKTGNVNQILNVDYPADIEGLWTYFYYSFSVDENQAVGFVQYGDSEPKQIVHKTSHAATKYVRFLLGGTDENRYPAFNGLFAAVSFQTQNAYVGTVDEFKKLIATIPMPSQGVRDLSTYKLSEVITRTPTDDISKEVTVGGGKEQFPSEYAISGWFQWKPIAQQPWHNLFRVTLKQPSTDNFLGDRTLTLWVGTPEGGILHFPTYSYQNMVGGGNNNYWKNIAHKNRIREWFFVYFGYSKTKAQANVYVKWSDSEDSLTYDKANHYFAPQLFVFLGRDKHFPGHSGKIAFVRFNLGNGAHIDNNKFDHPQDIFAFKDGTDRLFKKEEKLLPDEPTNDVFENGFEQKQPVINKESPSENALEEYGYGFWMRFLTSYPQRLPNGKNQPWYFVSRLTWNKEYDNIRMGDRALAIWQGQGFYHFTTCNSVDNNPNYIQNNNYPEDIEGLWTYVYYSYSDDKNRAVGFIKYGNQDFQSIKHDTTHATTKYVRFILGGNDEGRYPGFNGIFRSVTFGTTRGTFIDSVDQMNNYLAKVGTPSSELPDLFNYKIVDSIQSRAANDEPVYKVVGKDNERFPHEYAISGWFKWQPTAQQPWHNLFRVQIKTPSTDAFLGDRTLTCWVGTAEGGILHLPTYSYTNMNGAGNTNYWKNIQHKDRHTKWFWMYFGYSKPKAQAYAYVKWTDSEDSLTYDKANHYFAPEFHIYAGRDKHFPGHSGVLAHVQFNLGKDAFRTGSDFNHPNDVFGFGKGKELIKAPAEFKPKDADNTVLTNAASQVKPVVDQEAKSDAPFEQYGYGFWLRFLTAHPERLMNGKNQPWYFVSRLTQFEKYDNIRLGDRTLAIWQGQGYYHFTTCNIAPQNPNLIQNIDYPADIEGLWTYIYYSYSADSNKAVAFIKYGDQEIKSITHKTTHEAVKYLRFILGGNDANRYPGFNGQFTSVTFSTDGAFVDDTAKINAYINNNKAPSVVVALQTYKLVEDAISRDSNAEPIDKTLEVGLPLEYAVSGWMKWKPTAQAPWHNLFRVTLKTPSTDAFLGDRTLTCWVGTAEGGILHMPTYSYTNMNGGGNTNFWKNIQHKGRITEWFYIYYGYSKISRKAYAFVKWTDGEDSLTFDDVNHYLAQNLYVYVGRDKHFPGHSGKIGYFNFNAGEGAFVTGNKFDHPKDIFGFSIGSDKLLTQKDAELKPGVPVTEQLPNGFEDKKPVIEKDLNADQDLEEYGYGFWMRFLTAYPARLISGKNQPWYFVSRLTQHQQYDNIRMGDRTLAIWQGQGFYHFTTCNSVNNNPNVIQNVDYPADIEGLWTYIYYSYSDDKARAVGLIKYGNDDIKAIRHDVTHPGTKRVKFILGGNDAGRYPGFNGIFTQVTFSASPGAFIDSPDRLKPHLEKIGTPNSVVSELTNSVLVDSLIARDKGTDPIEKTVGSETTRFPHEYAISGWFKWTPTAQEAWHNVFRVTLKSPSTDAFLGDRTLTCWVGTPEGGILHLPTYTYANMNGAGNTNVWKNIPHKDRHTKWFFLYFGYTKLQQKAYSYVKWTDGEDSLKYDNINHYFAPQFFVFVGRDKHFPGFSGKLAYVNFNVGEGSFRGENDFKHPKDVFGFEIGQSKLLDSKKGDFNPKELQKDQVLENHFENDKPTIERDEQSGDLPFEEYGYGFWMRFLTAYPKRLISGKNAPWYFLSRLTYNEKYQDIAMGDRTLAIWQGQGFYHFTTCSIAPANVNLIQNVNFPEDIEGLWTFVYYSYSADENKAVAFIKYGDGDIQSITHKTTHPAVKFLKFILGGNDNKRYPGFNGQFRLVTFSTQSGAYVDKMDTISDYVRKNPSPSTLVPLQSNQIIKDPVSRQFGDDLVQRRFGGDDNKFPLEYSYSGWYKWIDGPNLNAWYNLFRVTIKDPSTDQFLGDRTLSGWIGFGNLHVPTYSYANMNGAGNVNIFKNIEHKNRIFKWFFVYFGYSKKDQAAYAWAQWSNGDKDSQSWDKCNHYLAPEFFVYVGRDKHFQGMNGQLGAINFNLGQGSFRKGDDFTHDEDIFGYNAAFTKKQPAQFNLDSRVAKVLTSSVDQKDPTFTKNFDGDEVDNVSEYGYGFWLRHMNMYPVPMNRGVQVDWTFVARLSKNDKLADIGLGDRVLAIWQGRGYYHFTTYNGGNPNNVNNVNFPQQLDGIWTFIYYSHNLDKKQSISFVKYGDGDIIKNVIAAEHLPPLLLKFYLGGQHLVYKGFNGQFSDVIVSANKGIFVENIDDIKALLEKVQQPATYVLDVKTKQVIEKEAIFNDKTEQKEIVYDDLALAPEYSWSGWFKWTFIPNQQAWHLGVRLSVLQSSENLSFLGDRTLCMWVGTPEGGILHFTTYNYANIYGGGNVNSWQNVKHDDDHARWHFVYFGYSRIQRQAYARVEFRGRVEERPYKDHNHFIANAFSFYVAKDKWHAPYSGTISTLRFNVGEGVFRTAEYEKAKDDIHGYDSGRALYFKALPKVDLDKDLQKGVLDSPQNGKDPLITRKLQGSELEDNTEFGYGFWLRFLTQYPIALKQGLQPAWSFIARVTRNQDLGDIRLGDRLLANWFNSANYYHYTTNHAGNVNAVQNIQTGQDVEGVWTYLFFAHSDNVDQSVGYLKIGDKLQKIVIQSQIPVPQFLQFYLAGSQLNYPAFNGQFANVVFSAGEGIFKKDEADFNAWLEKFERPAQFNTNLVTKKVIEDPKEFNKDTPSDEIVYDDFALVGEYSWSGWFKWTPTVQQPWHLMVRFSIHQASENIQFLGDRTLNAWVGQGYFHFTAYTYVNLNGGGNVNQWQNMNYETDHTKWHFIYFGYSKVQQLAQAKVEFKNRVAELSFKNTNHYLPNKLSVYVARDKWHAVYSGNIGHLRVNGGEGAFNPTGYGDAKDDIFGYQIGKDAFVEKEAPVDELREQEILDSAFNQEKPVLEKEFKDDDLAGVQEYGYGFYFRHLEQYPVQMRDGRLAPWYMMSRLSWNKDVGDIRMGDRLLAVWQEQAAILFVTNDLPGNPNLLSRIAVPEREGVWTFLYFSYSLEDQLAVGILKFDGIDEVFHTSMKCNHGKISYLKFTLGSAPPHFYPRFNGQIANYAIKFGKTGFVRNYDALKKYLDNRIPHPALEDKALKTLKHLEEEKTYKGDSQEELVVEVSGDLAKFATEYSVSGWLRWDQPPIGVPWFNVFRLSLYSPDANAEGRFGDRDLSLFKHATYYHFQTYNYAPGLPWIYGFDFPHEDQHTQWHFFYTGYSRDKRQVYHYLSFLEAEADKLFEKQTHLVVNKHYFSFGKDFKKFYASHRGVTGIGNLVNINYGNGAYTTKPFLNKEGEDKPDAFNFNKGRDIYTPKFPLKEFNTEKDKLLECIFDKAEPNVLLKIEDSKDVPTRGLQEYGWSTWLRWSRTGPKSMPWRIVWHNIARLTSRRNHGDLTQPGDRLLAAWLFTNSYYFSHSPKGVGEQVQHIPWKIIDGEWNFISISYKKGEVKAYVFQKGEVSDFTWKAKHDLVGDYLEFISGKEFGYNFFNGYMWGLSLKLGDGAHFADQDAVKAYVTGAMKLPDEFRFDQTRKTLPIKKDKVKIDATAEPDIVTIEPKDANGKIEYAISGWARWTDIPNIGPWHLVYRVTCWDKDLVGNMDKPGDRTMSMWKGLGFYHQTVYTVDQVNGGAWSIPQNIDYKGTLHKTWVFIYQGYSREKQKAHGFIKFPDSEEHRDFPNINQFVPTYFTVLWHKDKWHPGFNGQMENWFFNVGTGSYRENGYDDGETEQLTFGFGGRVVPELKPWKDDDIFDSAWGPDQKVGKEVELIDDAINGVTEYGYGFWSRFLWNGPNKLVDKPAWMALSRFTINQNYQGDAAQQGDRTLAIWVGQPFYHFTTYTPGNNNVVQNIQYGQMLDGQWNYVWYGYKRFDKTGKVQGHIVFNGDQVRSTQFPVVTHNPITDYAYFAVGSSGSKLLKNYHAFNGQLGLVSLILGNGGYIESADDLKKNMPGMPKVPELNLIKKTVFEDIQTMKREEATMKPYEYADEFAGQQEYAVSLWFRWSSIGRVAWENVYTLSYHDQASRANHVRPGDRVLSVFQYVDHRIFFSTYTTPENHDAFAQIFTEAPVPTLDQTAWVYAYYAYSRKAQSVVHFMKTRTTENEKKLGCMHRVPKYLGLWAGKDGIHTPYNGKYAHMYLYAGPGSYREKDYLSYEPYIAGALGIQAKPWKWNEKKDQFDIADKQEIELDANAIDGHSAYAIGVWLRYLTAIPKRILEKQARMAVYRFTQNKQLEDSAKVGDRTLALWLTTGQYGFRTYNLANNNPSLSQDINYDDKLEGEWNFVYFCFSSAKQQAVGYVKFSSTGDVRRVSFPEIAHKPIEGFGKLYLGATFTYQGFNGQMSQLQMLFGAQSYVSDTEALEAIIKGTFTAPELDEPGIQTIKLQDEEINRKVDEAAVVKEWPDQYQGSLEYAIYGWFRYSSPTLKKDNNVLLRLTNNEPAYRKEAAMVGDRTLLIMYQPREVVFSTYTLGNVDNGLIANIRKPTPVGNNFGVWTYVWFGYSWPKRAASGVVKFPTETVVVPYENVLHMIPKYLAMFVGSDGMLGGWEGPIRKVGAVFGKGAYVDTKKGNFESLLPEVQSLVVKKAQWKPEKDGLIYVPQGEKFDQPGYDVTFKDEVGGVSEYGYGLWTRWLMTTPQRVNDKSPFNHLVRLTNTEKYEDNAEFGNRILATWVGKGYYHFTTYDKKTNKISIAQNINYDDYLEGHWNYIYYSFTSKDQPRAVGFVLFGDLPENPVGRIEFLDIQHTPLNGYARVVVANNEFGYPAFNGMISDFRVNFGQGFVGSKEQFLKDIIQTYPKPNIRVPQRTDVNVLREQKNFEKENPNPIKNFYDQYQGVLEYAVSGWLQAKKGSSEETIKSIFRLTINAPGYQKDSTNAGDRTLAGFQSKDSFILSTYDYGNLDTNDDDQNDLSTKFQIKENQGEWVYLYFGYSSKVRKGFAYALYLNREDSFQFNGLKHFVPNQFWFYLGADGFNQPFEGTMFNWNLHIGDGSFNIKPKSQIELWPYEPKQSMDQVLSVLLGNQGLSSIKLTRNIPQSGNVDKVAGPASGQFEVGTGPKSGQVSSADGPKSGQVDSANKPKSGQVDKIDGAKSGEPQPGSKPQSGDQVVTQ</sequence>
<evidence type="ECO:0000313" key="4">
    <source>
        <dbReference type="Proteomes" id="UP000688137"/>
    </source>
</evidence>
<reference evidence="3" key="1">
    <citation type="submission" date="2021-01" db="EMBL/GenBank/DDBJ databases">
        <authorList>
            <consortium name="Genoscope - CEA"/>
            <person name="William W."/>
        </authorList>
    </citation>
    <scope>NUCLEOTIDE SEQUENCE</scope>
</reference>
<dbReference type="GO" id="GO:0005634">
    <property type="term" value="C:nucleus"/>
    <property type="evidence" value="ECO:0007669"/>
    <property type="project" value="InterPro"/>
</dbReference>
<feature type="compositionally biased region" description="Basic and acidic residues" evidence="1">
    <location>
        <begin position="1955"/>
        <end position="1974"/>
    </location>
</feature>
<feature type="region of interest" description="Disordered" evidence="1">
    <location>
        <begin position="669"/>
        <end position="706"/>
    </location>
</feature>
<gene>
    <name evidence="3" type="ORF">PPRIM_AZ9-3.1.T0130016</name>
</gene>
<dbReference type="InterPro" id="IPR026306">
    <property type="entry name" value="RSBN1/Dpy-2/CEP530"/>
</dbReference>
<name>A0A8S1K6J4_PARPR</name>
<keyword evidence="2" id="KW-0732">Signal</keyword>
<accession>A0A8S1K6J4</accession>
<feature type="chain" id="PRO_5035938491" evidence="2">
    <location>
        <begin position="19"/>
        <end position="7555"/>
    </location>
</feature>
<feature type="region of interest" description="Disordered" evidence="1">
    <location>
        <begin position="7481"/>
        <end position="7555"/>
    </location>
</feature>
<feature type="region of interest" description="Disordered" evidence="1">
    <location>
        <begin position="1951"/>
        <end position="1976"/>
    </location>
</feature>
<dbReference type="PANTHER" id="PTHR13354">
    <property type="entry name" value="ROUND SPERMATID BASIC PROTEIN 1"/>
    <property type="match status" value="1"/>
</dbReference>
<evidence type="ECO:0000313" key="3">
    <source>
        <dbReference type="EMBL" id="CAD8048641.1"/>
    </source>
</evidence>
<feature type="region of interest" description="Disordered" evidence="1">
    <location>
        <begin position="1098"/>
        <end position="1128"/>
    </location>
</feature>
<dbReference type="Proteomes" id="UP000688137">
    <property type="component" value="Unassembled WGS sequence"/>
</dbReference>
<organism evidence="3 4">
    <name type="scientific">Paramecium primaurelia</name>
    <dbReference type="NCBI Taxonomy" id="5886"/>
    <lineage>
        <taxon>Eukaryota</taxon>
        <taxon>Sar</taxon>
        <taxon>Alveolata</taxon>
        <taxon>Ciliophora</taxon>
        <taxon>Intramacronucleata</taxon>
        <taxon>Oligohymenophorea</taxon>
        <taxon>Peniculida</taxon>
        <taxon>Parameciidae</taxon>
        <taxon>Paramecium</taxon>
    </lineage>
</organism>
<evidence type="ECO:0000256" key="2">
    <source>
        <dbReference type="SAM" id="SignalP"/>
    </source>
</evidence>
<dbReference type="PANTHER" id="PTHR13354:SF11">
    <property type="entry name" value="LYSINE-SPECIFIC DEMETHYLASE 9"/>
    <property type="match status" value="1"/>
</dbReference>
<dbReference type="EMBL" id="CAJJDM010000010">
    <property type="protein sequence ID" value="CAD8048641.1"/>
    <property type="molecule type" value="Genomic_DNA"/>
</dbReference>
<keyword evidence="4" id="KW-1185">Reference proteome</keyword>
<feature type="compositionally biased region" description="Polar residues" evidence="1">
    <location>
        <begin position="7544"/>
        <end position="7555"/>
    </location>
</feature>
<evidence type="ECO:0000256" key="1">
    <source>
        <dbReference type="SAM" id="MobiDB-lite"/>
    </source>
</evidence>
<dbReference type="OMA" id="QFRLVTF"/>